<evidence type="ECO:0000256" key="6">
    <source>
        <dbReference type="ARBA" id="ARBA00022777"/>
    </source>
</evidence>
<keyword evidence="4" id="KW-0808">Transferase</keyword>
<dbReference type="EC" id="2.7.11.1" evidence="2"/>
<protein>
    <recommendedName>
        <fullName evidence="2">non-specific serine/threonine protein kinase</fullName>
        <ecNumber evidence="2">2.7.11.1</ecNumber>
    </recommendedName>
</protein>
<evidence type="ECO:0000256" key="7">
    <source>
        <dbReference type="ARBA" id="ARBA00022840"/>
    </source>
</evidence>
<gene>
    <name evidence="11" type="ORF">HKW66_Vig0005900</name>
</gene>
<dbReference type="InterPro" id="IPR011009">
    <property type="entry name" value="Kinase-like_dom_sf"/>
</dbReference>
<evidence type="ECO:0000313" key="11">
    <source>
        <dbReference type="EMBL" id="KAG2409925.1"/>
    </source>
</evidence>
<dbReference type="PROSITE" id="PS00108">
    <property type="entry name" value="PROTEIN_KINASE_ST"/>
    <property type="match status" value="1"/>
</dbReference>
<comment type="catalytic activity">
    <reaction evidence="9">
        <text>L-seryl-[protein] + ATP = O-phospho-L-seryl-[protein] + ADP + H(+)</text>
        <dbReference type="Rhea" id="RHEA:17989"/>
        <dbReference type="Rhea" id="RHEA-COMP:9863"/>
        <dbReference type="Rhea" id="RHEA-COMP:11604"/>
        <dbReference type="ChEBI" id="CHEBI:15378"/>
        <dbReference type="ChEBI" id="CHEBI:29999"/>
        <dbReference type="ChEBI" id="CHEBI:30616"/>
        <dbReference type="ChEBI" id="CHEBI:83421"/>
        <dbReference type="ChEBI" id="CHEBI:456216"/>
        <dbReference type="EC" id="2.7.11.1"/>
    </reaction>
</comment>
<evidence type="ECO:0000313" key="12">
    <source>
        <dbReference type="Proteomes" id="UP000743370"/>
    </source>
</evidence>
<reference evidence="11 12" key="1">
    <citation type="submission" date="2020-05" db="EMBL/GenBank/DDBJ databases">
        <title>Vigna angularis (adzuki bean) Var. LongXiaoDou No. 4 denovo assembly.</title>
        <authorList>
            <person name="Xiang H."/>
        </authorList>
    </citation>
    <scope>NUCLEOTIDE SEQUENCE [LARGE SCALE GENOMIC DNA]</scope>
    <source>
        <tissue evidence="11">Leaf</tissue>
    </source>
</reference>
<comment type="caution">
    <text evidence="11">The sequence shown here is derived from an EMBL/GenBank/DDBJ whole genome shotgun (WGS) entry which is preliminary data.</text>
</comment>
<evidence type="ECO:0000256" key="3">
    <source>
        <dbReference type="ARBA" id="ARBA00022527"/>
    </source>
</evidence>
<organism evidence="11 12">
    <name type="scientific">Phaseolus angularis</name>
    <name type="common">Azuki bean</name>
    <name type="synonym">Vigna angularis</name>
    <dbReference type="NCBI Taxonomy" id="3914"/>
    <lineage>
        <taxon>Eukaryota</taxon>
        <taxon>Viridiplantae</taxon>
        <taxon>Streptophyta</taxon>
        <taxon>Embryophyta</taxon>
        <taxon>Tracheophyta</taxon>
        <taxon>Spermatophyta</taxon>
        <taxon>Magnoliopsida</taxon>
        <taxon>eudicotyledons</taxon>
        <taxon>Gunneridae</taxon>
        <taxon>Pentapetalae</taxon>
        <taxon>rosids</taxon>
        <taxon>fabids</taxon>
        <taxon>Fabales</taxon>
        <taxon>Fabaceae</taxon>
        <taxon>Papilionoideae</taxon>
        <taxon>50 kb inversion clade</taxon>
        <taxon>NPAAA clade</taxon>
        <taxon>indigoferoid/millettioid clade</taxon>
        <taxon>Phaseoleae</taxon>
        <taxon>Vigna</taxon>
    </lineage>
</organism>
<dbReference type="Gene3D" id="1.10.510.10">
    <property type="entry name" value="Transferase(Phosphotransferase) domain 1"/>
    <property type="match status" value="1"/>
</dbReference>
<accession>A0A8T0LHX7</accession>
<keyword evidence="3" id="KW-0723">Serine/threonine-protein kinase</keyword>
<dbReference type="AlphaFoldDB" id="A0A8T0LHX7"/>
<dbReference type="InterPro" id="IPR001245">
    <property type="entry name" value="Ser-Thr/Tyr_kinase_cat_dom"/>
</dbReference>
<dbReference type="PROSITE" id="PS50011">
    <property type="entry name" value="PROTEIN_KINASE_DOM"/>
    <property type="match status" value="1"/>
</dbReference>
<evidence type="ECO:0000256" key="2">
    <source>
        <dbReference type="ARBA" id="ARBA00012513"/>
    </source>
</evidence>
<proteinExistence type="predicted"/>
<keyword evidence="6" id="KW-0418">Kinase</keyword>
<evidence type="ECO:0000256" key="5">
    <source>
        <dbReference type="ARBA" id="ARBA00022741"/>
    </source>
</evidence>
<dbReference type="Proteomes" id="UP000743370">
    <property type="component" value="Unassembled WGS sequence"/>
</dbReference>
<comment type="subcellular location">
    <subcellularLocation>
        <location evidence="1">Membrane</location>
        <topology evidence="1">Single-pass type I membrane protein</topology>
    </subcellularLocation>
</comment>
<dbReference type="SMART" id="SM00220">
    <property type="entry name" value="S_TKc"/>
    <property type="match status" value="1"/>
</dbReference>
<dbReference type="SUPFAM" id="SSF56112">
    <property type="entry name" value="Protein kinase-like (PK-like)"/>
    <property type="match status" value="1"/>
</dbReference>
<dbReference type="PIRSF" id="PIRSF000654">
    <property type="entry name" value="Integrin-linked_kinase"/>
    <property type="match status" value="1"/>
</dbReference>
<keyword evidence="5" id="KW-0547">Nucleotide-binding</keyword>
<keyword evidence="11" id="KW-0675">Receptor</keyword>
<dbReference type="Gene3D" id="3.30.200.20">
    <property type="entry name" value="Phosphorylase Kinase, domain 1"/>
    <property type="match status" value="1"/>
</dbReference>
<dbReference type="InterPro" id="IPR008271">
    <property type="entry name" value="Ser/Thr_kinase_AS"/>
</dbReference>
<feature type="domain" description="Protein kinase" evidence="10">
    <location>
        <begin position="1"/>
        <end position="240"/>
    </location>
</feature>
<dbReference type="EMBL" id="JABFOF010000001">
    <property type="protein sequence ID" value="KAG2409925.1"/>
    <property type="molecule type" value="Genomic_DNA"/>
</dbReference>
<dbReference type="PANTHER" id="PTHR48006">
    <property type="entry name" value="LEUCINE-RICH REPEAT-CONTAINING PROTEIN DDB_G0281931-RELATED"/>
    <property type="match status" value="1"/>
</dbReference>
<evidence type="ECO:0000259" key="10">
    <source>
        <dbReference type="PROSITE" id="PS50011"/>
    </source>
</evidence>
<comment type="catalytic activity">
    <reaction evidence="8">
        <text>L-threonyl-[protein] + ATP = O-phospho-L-threonyl-[protein] + ADP + H(+)</text>
        <dbReference type="Rhea" id="RHEA:46608"/>
        <dbReference type="Rhea" id="RHEA-COMP:11060"/>
        <dbReference type="Rhea" id="RHEA-COMP:11605"/>
        <dbReference type="ChEBI" id="CHEBI:15378"/>
        <dbReference type="ChEBI" id="CHEBI:30013"/>
        <dbReference type="ChEBI" id="CHEBI:30616"/>
        <dbReference type="ChEBI" id="CHEBI:61977"/>
        <dbReference type="ChEBI" id="CHEBI:456216"/>
        <dbReference type="EC" id="2.7.11.1"/>
    </reaction>
</comment>
<evidence type="ECO:0000256" key="1">
    <source>
        <dbReference type="ARBA" id="ARBA00004479"/>
    </source>
</evidence>
<dbReference type="PANTHER" id="PTHR48006:SF102">
    <property type="entry name" value="LEUCINE-RICH REPEAT-CONTAINING PROTEIN DDB_G0281931-RELATED"/>
    <property type="match status" value="1"/>
</dbReference>
<dbReference type="Pfam" id="PF07714">
    <property type="entry name" value="PK_Tyr_Ser-Thr"/>
    <property type="match status" value="1"/>
</dbReference>
<dbReference type="FunFam" id="1.10.510.10:FF:000016">
    <property type="entry name" value="Somatic embryogenesis receptor-like kinase 1"/>
    <property type="match status" value="1"/>
</dbReference>
<evidence type="ECO:0000256" key="4">
    <source>
        <dbReference type="ARBA" id="ARBA00022679"/>
    </source>
</evidence>
<dbReference type="InterPro" id="IPR000719">
    <property type="entry name" value="Prot_kinase_dom"/>
</dbReference>
<dbReference type="GO" id="GO:0005524">
    <property type="term" value="F:ATP binding"/>
    <property type="evidence" value="ECO:0007669"/>
    <property type="project" value="UniProtKB-KW"/>
</dbReference>
<dbReference type="GO" id="GO:0016020">
    <property type="term" value="C:membrane"/>
    <property type="evidence" value="ECO:0007669"/>
    <property type="project" value="UniProtKB-SubCell"/>
</dbReference>
<evidence type="ECO:0000256" key="8">
    <source>
        <dbReference type="ARBA" id="ARBA00047899"/>
    </source>
</evidence>
<dbReference type="GO" id="GO:0004674">
    <property type="term" value="F:protein serine/threonine kinase activity"/>
    <property type="evidence" value="ECO:0007669"/>
    <property type="project" value="UniProtKB-KW"/>
</dbReference>
<name>A0A8T0LHX7_PHAAN</name>
<keyword evidence="7" id="KW-0067">ATP-binding</keyword>
<dbReference type="InterPro" id="IPR051824">
    <property type="entry name" value="LRR_Rcpt-Like_S/T_Kinase"/>
</dbReference>
<sequence>MQFQTEVEMISMAVHRNLLRLHGFCMTSTERLLVYPFMVNGSVASCLRDRPEAQPPLEWSKRKGIALGAARGLAYLHDHCDPKIIHRDVKAANILLDEDFEAVVGDFGLAKLMNYKDTHVTTAVRGTIGHIAPEYLSTGKSSEKTDVFGYGVMLLELITGQRAFDLARLANDDDVMLLDWVKGLLKEKRLKTLVDEDLDGKYEEEEVEELIQVALLCTQSSSFERPKMSEVVRMLEGEGLAEKWEKWWQKEDIIQQNFDPSSLHHAYWPLLNSSSNIPPDELSGPR</sequence>
<evidence type="ECO:0000256" key="9">
    <source>
        <dbReference type="ARBA" id="ARBA00048679"/>
    </source>
</evidence>